<dbReference type="Proteomes" id="UP001385951">
    <property type="component" value="Unassembled WGS sequence"/>
</dbReference>
<dbReference type="InterPro" id="IPR049328">
    <property type="entry name" value="TM_ErbB1"/>
</dbReference>
<keyword evidence="2" id="KW-0547">Nucleotide-binding</keyword>
<proteinExistence type="predicted"/>
<evidence type="ECO:0000313" key="9">
    <source>
        <dbReference type="Proteomes" id="UP001385951"/>
    </source>
</evidence>
<feature type="chain" id="PRO_5043508365" description="Epidermal growth factor receptor-like transmembrane-juxtamembrane segment domain-containing protein" evidence="6">
    <location>
        <begin position="18"/>
        <end position="566"/>
    </location>
</feature>
<dbReference type="GO" id="GO:0005975">
    <property type="term" value="P:carbohydrate metabolic process"/>
    <property type="evidence" value="ECO:0007669"/>
    <property type="project" value="InterPro"/>
</dbReference>
<dbReference type="GO" id="GO:0005524">
    <property type="term" value="F:ATP binding"/>
    <property type="evidence" value="ECO:0007669"/>
    <property type="project" value="UniProtKB-KW"/>
</dbReference>
<evidence type="ECO:0000313" key="8">
    <source>
        <dbReference type="EMBL" id="KAK7688628.1"/>
    </source>
</evidence>
<organism evidence="8 9">
    <name type="scientific">Cerrena zonata</name>
    <dbReference type="NCBI Taxonomy" id="2478898"/>
    <lineage>
        <taxon>Eukaryota</taxon>
        <taxon>Fungi</taxon>
        <taxon>Dikarya</taxon>
        <taxon>Basidiomycota</taxon>
        <taxon>Agaricomycotina</taxon>
        <taxon>Agaricomycetes</taxon>
        <taxon>Polyporales</taxon>
        <taxon>Cerrenaceae</taxon>
        <taxon>Cerrena</taxon>
    </lineage>
</organism>
<evidence type="ECO:0000256" key="1">
    <source>
        <dbReference type="ARBA" id="ARBA00022553"/>
    </source>
</evidence>
<name>A0AAW0G4M3_9APHY</name>
<keyword evidence="9" id="KW-1185">Reference proteome</keyword>
<evidence type="ECO:0000256" key="6">
    <source>
        <dbReference type="SAM" id="SignalP"/>
    </source>
</evidence>
<feature type="domain" description="Epidermal growth factor receptor-like transmembrane-juxtamembrane segment" evidence="7">
    <location>
        <begin position="430"/>
        <end position="461"/>
    </location>
</feature>
<feature type="region of interest" description="Disordered" evidence="4">
    <location>
        <begin position="515"/>
        <end position="566"/>
    </location>
</feature>
<keyword evidence="6" id="KW-0732">Signal</keyword>
<evidence type="ECO:0000259" key="7">
    <source>
        <dbReference type="Pfam" id="PF21314"/>
    </source>
</evidence>
<gene>
    <name evidence="8" type="ORF">QCA50_008166</name>
</gene>
<keyword evidence="1" id="KW-0597">Phosphoprotein</keyword>
<feature type="transmembrane region" description="Helical" evidence="5">
    <location>
        <begin position="427"/>
        <end position="452"/>
    </location>
</feature>
<feature type="compositionally biased region" description="Pro residues" evidence="4">
    <location>
        <begin position="524"/>
        <end position="537"/>
    </location>
</feature>
<dbReference type="Gene3D" id="1.50.10.20">
    <property type="match status" value="1"/>
</dbReference>
<comment type="caution">
    <text evidence="8">The sequence shown here is derived from an EMBL/GenBank/DDBJ whole genome shotgun (WGS) entry which is preliminary data.</text>
</comment>
<dbReference type="SUPFAM" id="SSF48208">
    <property type="entry name" value="Six-hairpin glycosidases"/>
    <property type="match status" value="1"/>
</dbReference>
<keyword evidence="3" id="KW-0067">ATP-binding</keyword>
<accession>A0AAW0G4M3</accession>
<dbReference type="AlphaFoldDB" id="A0AAW0G4M3"/>
<evidence type="ECO:0000256" key="4">
    <source>
        <dbReference type="SAM" id="MobiDB-lite"/>
    </source>
</evidence>
<feature type="signal peptide" evidence="6">
    <location>
        <begin position="1"/>
        <end position="17"/>
    </location>
</feature>
<evidence type="ECO:0000256" key="5">
    <source>
        <dbReference type="SAM" id="Phobius"/>
    </source>
</evidence>
<evidence type="ECO:0000256" key="2">
    <source>
        <dbReference type="ARBA" id="ARBA00022741"/>
    </source>
</evidence>
<keyword evidence="5" id="KW-1133">Transmembrane helix</keyword>
<evidence type="ECO:0000256" key="3">
    <source>
        <dbReference type="ARBA" id="ARBA00022840"/>
    </source>
</evidence>
<dbReference type="Pfam" id="PF21314">
    <property type="entry name" value="TM_ErbB1"/>
    <property type="match status" value="1"/>
</dbReference>
<dbReference type="InterPro" id="IPR008928">
    <property type="entry name" value="6-hairpin_glycosidase_sf"/>
</dbReference>
<keyword evidence="5" id="KW-0812">Transmembrane</keyword>
<sequence length="566" mass="61887">MILLILLPVVLISRSLAQDYSIPLQWVNTTSSLSRNDRIKLSSDVLETLDPLYSSINGTIPALQFFENADLFIATTIYDSLAASESNRVASRGRFSFITGQLAPETLAFGVDLVWGIAAIEAFKAYNDTYFLDNAVAIWQTYSPSVITQSDADLGRYGRNDATFPSTCNGYSNAGGVLLISNITNPSLIIGTTGTGNYMGLSAHLFNLTNQQMYHDAAQLSMTFIRSHLLNYTDNGTIVLHPYFELIPCQPIGGDVSSLNSGVYLEALSTFAYATNNDTLMQEYGSNFLIHLDDSNDDSDRANQFALNAMKFSPWNSENGVVREDPSNLNAGAPLRGALMRGLYRHWTHSPKDSEIAKVIKAFLLVQYNNLQNNVQFNTSRYSPDWKGPPMPSLIPRGQLNALDVLNFAIGVEGDPPLMVTTHSLSLGHIIGGAVGGFVLVAIAALALAICYRRKTQSRRNNLHYGNSETIMMNEIVPVPRNQGPFIEPFPPPFPTLDLPNSSKLRNEFQHVSATPAAVAHDSPPSPSPQPPSPPTAPQEHERRVYSDLSLSIPSSAPPEYQTVVG</sequence>
<keyword evidence="5" id="KW-0472">Membrane</keyword>
<protein>
    <recommendedName>
        <fullName evidence="7">Epidermal growth factor receptor-like transmembrane-juxtamembrane segment domain-containing protein</fullName>
    </recommendedName>
</protein>
<dbReference type="EMBL" id="JASBNA010000010">
    <property type="protein sequence ID" value="KAK7688628.1"/>
    <property type="molecule type" value="Genomic_DNA"/>
</dbReference>
<reference evidence="8 9" key="1">
    <citation type="submission" date="2022-09" db="EMBL/GenBank/DDBJ databases">
        <authorList>
            <person name="Palmer J.M."/>
        </authorList>
    </citation>
    <scope>NUCLEOTIDE SEQUENCE [LARGE SCALE GENOMIC DNA]</scope>
    <source>
        <strain evidence="8 9">DSM 7382</strain>
    </source>
</reference>